<dbReference type="GO" id="GO:0000287">
    <property type="term" value="F:magnesium ion binding"/>
    <property type="evidence" value="ECO:0007669"/>
    <property type="project" value="InterPro"/>
</dbReference>
<dbReference type="NCBIfam" id="NF009049">
    <property type="entry name" value="PRK12383.1"/>
    <property type="match status" value="1"/>
</dbReference>
<reference evidence="6 7" key="1">
    <citation type="submission" date="2017-07" db="EMBL/GenBank/DDBJ databases">
        <title>The genome sequence of Paludifilum halophilum highlights mechanisms for microbial adaptation to high salt environemnts.</title>
        <authorList>
            <person name="Belbahri L."/>
        </authorList>
    </citation>
    <scope>NUCLEOTIDE SEQUENCE [LARGE SCALE GENOMIC DNA]</scope>
    <source>
        <strain evidence="6 7">DSM 102817</strain>
    </source>
</reference>
<dbReference type="RefSeq" id="WP_094265378.1">
    <property type="nucleotide sequence ID" value="NZ_NOWF01000009.1"/>
</dbReference>
<dbReference type="SUPFAM" id="SSF53649">
    <property type="entry name" value="Alkaline phosphatase-like"/>
    <property type="match status" value="1"/>
</dbReference>
<evidence type="ECO:0000259" key="5">
    <source>
        <dbReference type="Pfam" id="PF01676"/>
    </source>
</evidence>
<sequence length="407" mass="45574">MKKRAILLILDSLGVGAMDDVPKRRPQDQGAHTFRHILDRAESMDIPCLEWLGINRLLNHPRLETTGEMASWGTFRLQHEGADSYAGHQEIMGTRPRTPVLQPFIQVMKPVKKSLENKGYRVEIPEPDRPFLWVEGAVVIGDNMETDYGQIYNVSGALDHIPFEEVLRIGQIVRRKVRVNRVIALGGKNVSPEQLLHSIERRYDGLIGVHSPKSGIYRKGYQARHLGYGVDSGRQIPGILIRNGWKVDLIGKMQDVITCDGAGAYPGVKTDRVMETLLSRLRDMEQGLVAATVQETDLAGHAQDVDRYAYTIMQVDRYLKSVLEEMEHEDLLLISADHGNDPTIGHSQHTREKTFLLAYGKNQTAVSLGERSTLSDLAATLAQFFEVPSPENGTGFYHAIPKEKPSP</sequence>
<dbReference type="GO" id="GO:0008973">
    <property type="term" value="F:phosphopentomutase activity"/>
    <property type="evidence" value="ECO:0007669"/>
    <property type="project" value="InterPro"/>
</dbReference>
<dbReference type="GO" id="GO:0043094">
    <property type="term" value="P:metabolic compound salvage"/>
    <property type="evidence" value="ECO:0007669"/>
    <property type="project" value="InterPro"/>
</dbReference>
<comment type="caution">
    <text evidence="6">The sequence shown here is derived from an EMBL/GenBank/DDBJ whole genome shotgun (WGS) entry which is preliminary data.</text>
</comment>
<dbReference type="GO" id="GO:0009117">
    <property type="term" value="P:nucleotide metabolic process"/>
    <property type="evidence" value="ECO:0007669"/>
    <property type="project" value="InterPro"/>
</dbReference>
<comment type="similarity">
    <text evidence="1">Belongs to the phosphopentomutase family.</text>
</comment>
<dbReference type="GO" id="GO:0005829">
    <property type="term" value="C:cytosol"/>
    <property type="evidence" value="ECO:0007669"/>
    <property type="project" value="TreeGrafter"/>
</dbReference>
<evidence type="ECO:0000256" key="3">
    <source>
        <dbReference type="ARBA" id="ARBA00023211"/>
    </source>
</evidence>
<keyword evidence="2" id="KW-0479">Metal-binding</keyword>
<dbReference type="InterPro" id="IPR010045">
    <property type="entry name" value="DeoB"/>
</dbReference>
<feature type="domain" description="Metalloenzyme" evidence="5">
    <location>
        <begin position="3"/>
        <end position="387"/>
    </location>
</feature>
<keyword evidence="3" id="KW-0464">Manganese</keyword>
<gene>
    <name evidence="6" type="ORF">CHM34_14785</name>
</gene>
<dbReference type="Gene3D" id="3.30.70.1250">
    <property type="entry name" value="Phosphopentomutase"/>
    <property type="match status" value="1"/>
</dbReference>
<dbReference type="InterPro" id="IPR024052">
    <property type="entry name" value="Phosphopentomutase_DeoB_cap_sf"/>
</dbReference>
<protein>
    <submittedName>
        <fullName evidence="6">Phosphopentomutase</fullName>
    </submittedName>
</protein>
<evidence type="ECO:0000313" key="7">
    <source>
        <dbReference type="Proteomes" id="UP000215459"/>
    </source>
</evidence>
<dbReference type="Proteomes" id="UP000215459">
    <property type="component" value="Unassembled WGS sequence"/>
</dbReference>
<keyword evidence="4" id="KW-0413">Isomerase</keyword>
<dbReference type="InterPro" id="IPR006124">
    <property type="entry name" value="Metalloenzyme"/>
</dbReference>
<dbReference type="Gene3D" id="3.40.720.10">
    <property type="entry name" value="Alkaline Phosphatase, subunit A"/>
    <property type="match status" value="1"/>
</dbReference>
<dbReference type="EMBL" id="NOWF01000009">
    <property type="protein sequence ID" value="OYD06815.1"/>
    <property type="molecule type" value="Genomic_DNA"/>
</dbReference>
<organism evidence="6 7">
    <name type="scientific">Paludifilum halophilum</name>
    <dbReference type="NCBI Taxonomy" id="1642702"/>
    <lineage>
        <taxon>Bacteria</taxon>
        <taxon>Bacillati</taxon>
        <taxon>Bacillota</taxon>
        <taxon>Bacilli</taxon>
        <taxon>Bacillales</taxon>
        <taxon>Thermoactinomycetaceae</taxon>
        <taxon>Paludifilum</taxon>
    </lineage>
</organism>
<dbReference type="PANTHER" id="PTHR21110">
    <property type="entry name" value="PHOSPHOPENTOMUTASE"/>
    <property type="match status" value="1"/>
</dbReference>
<accession>A0A235B5D5</accession>
<dbReference type="CDD" id="cd16009">
    <property type="entry name" value="PPM"/>
    <property type="match status" value="1"/>
</dbReference>
<evidence type="ECO:0000256" key="2">
    <source>
        <dbReference type="ARBA" id="ARBA00022723"/>
    </source>
</evidence>
<proteinExistence type="inferred from homology"/>
<dbReference type="OrthoDB" id="9769930at2"/>
<name>A0A235B5D5_9BACL</name>
<evidence type="ECO:0000256" key="1">
    <source>
        <dbReference type="ARBA" id="ARBA00010373"/>
    </source>
</evidence>
<evidence type="ECO:0000313" key="6">
    <source>
        <dbReference type="EMBL" id="OYD06815.1"/>
    </source>
</evidence>
<dbReference type="Pfam" id="PF01676">
    <property type="entry name" value="Metalloenzyme"/>
    <property type="match status" value="1"/>
</dbReference>
<keyword evidence="7" id="KW-1185">Reference proteome</keyword>
<dbReference type="PIRSF" id="PIRSF001491">
    <property type="entry name" value="Ppentomutase"/>
    <property type="match status" value="1"/>
</dbReference>
<dbReference type="AlphaFoldDB" id="A0A235B5D5"/>
<dbReference type="PANTHER" id="PTHR21110:SF0">
    <property type="entry name" value="PHOSPHOPENTOMUTASE"/>
    <property type="match status" value="1"/>
</dbReference>
<dbReference type="InterPro" id="IPR017850">
    <property type="entry name" value="Alkaline_phosphatase_core_sf"/>
</dbReference>
<evidence type="ECO:0000256" key="4">
    <source>
        <dbReference type="ARBA" id="ARBA00023235"/>
    </source>
</evidence>